<dbReference type="GO" id="GO:0008168">
    <property type="term" value="F:methyltransferase activity"/>
    <property type="evidence" value="ECO:0007669"/>
    <property type="project" value="UniProtKB-KW"/>
</dbReference>
<dbReference type="CDD" id="cd02440">
    <property type="entry name" value="AdoMet_MTases"/>
    <property type="match status" value="1"/>
</dbReference>
<reference evidence="4 5" key="1">
    <citation type="submission" date="2024-03" db="EMBL/GenBank/DDBJ databases">
        <title>Genome-scale model development and genomic sequencing of the oleaginous clade Lipomyces.</title>
        <authorList>
            <consortium name="Lawrence Berkeley National Laboratory"/>
            <person name="Czajka J.J."/>
            <person name="Han Y."/>
            <person name="Kim J."/>
            <person name="Mondo S.J."/>
            <person name="Hofstad B.A."/>
            <person name="Robles A."/>
            <person name="Haridas S."/>
            <person name="Riley R."/>
            <person name="LaButti K."/>
            <person name="Pangilinan J."/>
            <person name="Andreopoulos W."/>
            <person name="Lipzen A."/>
            <person name="Yan J."/>
            <person name="Wang M."/>
            <person name="Ng V."/>
            <person name="Grigoriev I.V."/>
            <person name="Spatafora J.W."/>
            <person name="Magnuson J.K."/>
            <person name="Baker S.E."/>
            <person name="Pomraning K.R."/>
        </authorList>
    </citation>
    <scope>NUCLEOTIDE SEQUENCE [LARGE SCALE GENOMIC DNA]</scope>
    <source>
        <strain evidence="4 5">Phaff 52-87</strain>
    </source>
</reference>
<dbReference type="PANTHER" id="PTHR44942">
    <property type="entry name" value="METHYLTRANSF_11 DOMAIN-CONTAINING PROTEIN"/>
    <property type="match status" value="1"/>
</dbReference>
<gene>
    <name evidence="4" type="ORF">BZA70DRAFT_274258</name>
</gene>
<dbReference type="Gene3D" id="3.40.50.150">
    <property type="entry name" value="Vaccinia Virus protein VP39"/>
    <property type="match status" value="1"/>
</dbReference>
<dbReference type="InterPro" id="IPR041698">
    <property type="entry name" value="Methyltransf_25"/>
</dbReference>
<evidence type="ECO:0000313" key="5">
    <source>
        <dbReference type="Proteomes" id="UP001498771"/>
    </source>
</evidence>
<keyword evidence="2" id="KW-0808">Transferase</keyword>
<dbReference type="SUPFAM" id="SSF53335">
    <property type="entry name" value="S-adenosyl-L-methionine-dependent methyltransferases"/>
    <property type="match status" value="1"/>
</dbReference>
<keyword evidence="5" id="KW-1185">Reference proteome</keyword>
<dbReference type="PANTHER" id="PTHR44942:SF4">
    <property type="entry name" value="METHYLTRANSFERASE TYPE 11 DOMAIN-CONTAINING PROTEIN"/>
    <property type="match status" value="1"/>
</dbReference>
<dbReference type="InterPro" id="IPR029063">
    <property type="entry name" value="SAM-dependent_MTases_sf"/>
</dbReference>
<organism evidence="4 5">
    <name type="scientific">Myxozyma melibiosi</name>
    <dbReference type="NCBI Taxonomy" id="54550"/>
    <lineage>
        <taxon>Eukaryota</taxon>
        <taxon>Fungi</taxon>
        <taxon>Dikarya</taxon>
        <taxon>Ascomycota</taxon>
        <taxon>Saccharomycotina</taxon>
        <taxon>Lipomycetes</taxon>
        <taxon>Lipomycetales</taxon>
        <taxon>Lipomycetaceae</taxon>
        <taxon>Myxozyma</taxon>
    </lineage>
</organism>
<evidence type="ECO:0000313" key="4">
    <source>
        <dbReference type="EMBL" id="KAK7208634.1"/>
    </source>
</evidence>
<sequence>MTSFSDSTFNASLYSDFRPSYPPKLYSILTDYHKGPKNLLVDQGCGPGTASIPFTKLFAHVIGSDPSAGMIDVATKNAAAKEIKNIEFKVSAAEDLSYINPGTADMIVASQAAHWFQHDKWFKECAKTLRPGGTLSFFGYLDHQYMGAPQANKIIEEFSYGKDYLGPYWEPGRQVLRNLFRDIEVPKDIFEDIERIEYIPGKYPNDKHLIGKKMTLAANEQYVRTWSSFHNYNKQHKEVSRVQGGGGDIVDRLFDRLKKTMGWTENKVLEIQWSHIIVLARRI</sequence>
<dbReference type="GeneID" id="90037471"/>
<evidence type="ECO:0000256" key="2">
    <source>
        <dbReference type="ARBA" id="ARBA00022679"/>
    </source>
</evidence>
<evidence type="ECO:0000256" key="1">
    <source>
        <dbReference type="ARBA" id="ARBA00022603"/>
    </source>
</evidence>
<feature type="domain" description="Methyltransferase" evidence="3">
    <location>
        <begin position="41"/>
        <end position="133"/>
    </location>
</feature>
<name>A0ABR1FFK2_9ASCO</name>
<protein>
    <submittedName>
        <fullName evidence="4">S-adenosyl-L-methionine-dependent methyltransferase</fullName>
    </submittedName>
</protein>
<comment type="caution">
    <text evidence="4">The sequence shown here is derived from an EMBL/GenBank/DDBJ whole genome shotgun (WGS) entry which is preliminary data.</text>
</comment>
<dbReference type="RefSeq" id="XP_064771667.1">
    <property type="nucleotide sequence ID" value="XM_064911959.1"/>
</dbReference>
<dbReference type="GO" id="GO:0032259">
    <property type="term" value="P:methylation"/>
    <property type="evidence" value="ECO:0007669"/>
    <property type="project" value="UniProtKB-KW"/>
</dbReference>
<keyword evidence="1 4" id="KW-0489">Methyltransferase</keyword>
<dbReference type="EMBL" id="JBBJBU010000001">
    <property type="protein sequence ID" value="KAK7208634.1"/>
    <property type="molecule type" value="Genomic_DNA"/>
</dbReference>
<proteinExistence type="predicted"/>
<dbReference type="Proteomes" id="UP001498771">
    <property type="component" value="Unassembled WGS sequence"/>
</dbReference>
<dbReference type="InterPro" id="IPR051052">
    <property type="entry name" value="Diverse_substrate_MTase"/>
</dbReference>
<accession>A0ABR1FFK2</accession>
<dbReference type="Pfam" id="PF13649">
    <property type="entry name" value="Methyltransf_25"/>
    <property type="match status" value="1"/>
</dbReference>
<evidence type="ECO:0000259" key="3">
    <source>
        <dbReference type="Pfam" id="PF13649"/>
    </source>
</evidence>